<evidence type="ECO:0008006" key="7">
    <source>
        <dbReference type="Google" id="ProtNLM"/>
    </source>
</evidence>
<dbReference type="AlphaFoldDB" id="A0A2G8SRC5"/>
<dbReference type="SUPFAM" id="SSF74650">
    <property type="entry name" value="Galactose mutarotase-like"/>
    <property type="match status" value="1"/>
</dbReference>
<keyword evidence="2" id="KW-0413">Isomerase</keyword>
<dbReference type="PANTHER" id="PTHR10091:SF6">
    <property type="entry name" value="1-EPIMERASE, PUTATIVE (AFU_ORTHOLOGUE AFUA_3G13240)-RELATED"/>
    <property type="match status" value="1"/>
</dbReference>
<evidence type="ECO:0000256" key="3">
    <source>
        <dbReference type="ARBA" id="ARBA00023277"/>
    </source>
</evidence>
<comment type="similarity">
    <text evidence="1">Belongs to the aldose epimerase family.</text>
</comment>
<name>A0A2G8SRC5_9APHY</name>
<dbReference type="InterPro" id="IPR008183">
    <property type="entry name" value="Aldose_1/G6P_1-epimerase"/>
</dbReference>
<proteinExistence type="inferred from homology"/>
<evidence type="ECO:0000256" key="1">
    <source>
        <dbReference type="ARBA" id="ARBA00006206"/>
    </source>
</evidence>
<dbReference type="STRING" id="1077348.A0A2G8SRC5"/>
<keyword evidence="6" id="KW-1185">Reference proteome</keyword>
<comment type="caution">
    <text evidence="5">The sequence shown here is derived from an EMBL/GenBank/DDBJ whole genome shotgun (WGS) entry which is preliminary data.</text>
</comment>
<evidence type="ECO:0000313" key="6">
    <source>
        <dbReference type="Proteomes" id="UP000230002"/>
    </source>
</evidence>
<keyword evidence="4" id="KW-0732">Signal</keyword>
<dbReference type="GO" id="GO:0004034">
    <property type="term" value="F:aldose 1-epimerase activity"/>
    <property type="evidence" value="ECO:0007669"/>
    <property type="project" value="TreeGrafter"/>
</dbReference>
<dbReference type="CDD" id="cd09019">
    <property type="entry name" value="galactose_mutarotase_like"/>
    <property type="match status" value="1"/>
</dbReference>
<gene>
    <name evidence="5" type="ORF">GSI_00005</name>
</gene>
<organism evidence="5 6">
    <name type="scientific">Ganoderma sinense ZZ0214-1</name>
    <dbReference type="NCBI Taxonomy" id="1077348"/>
    <lineage>
        <taxon>Eukaryota</taxon>
        <taxon>Fungi</taxon>
        <taxon>Dikarya</taxon>
        <taxon>Basidiomycota</taxon>
        <taxon>Agaricomycotina</taxon>
        <taxon>Agaricomycetes</taxon>
        <taxon>Polyporales</taxon>
        <taxon>Polyporaceae</taxon>
        <taxon>Ganoderma</taxon>
    </lineage>
</organism>
<dbReference type="InterPro" id="IPR047215">
    <property type="entry name" value="Galactose_mutarotase-like"/>
</dbReference>
<dbReference type="GO" id="GO:0006006">
    <property type="term" value="P:glucose metabolic process"/>
    <property type="evidence" value="ECO:0007669"/>
    <property type="project" value="TreeGrafter"/>
</dbReference>
<dbReference type="EMBL" id="AYKW01000001">
    <property type="protein sequence ID" value="PIL36317.1"/>
    <property type="molecule type" value="Genomic_DNA"/>
</dbReference>
<reference evidence="5 6" key="1">
    <citation type="journal article" date="2015" name="Sci. Rep.">
        <title>Chromosome-level genome map provides insights into diverse defense mechanisms in the medicinal fungus Ganoderma sinense.</title>
        <authorList>
            <person name="Zhu Y."/>
            <person name="Xu J."/>
            <person name="Sun C."/>
            <person name="Zhou S."/>
            <person name="Xu H."/>
            <person name="Nelson D.R."/>
            <person name="Qian J."/>
            <person name="Song J."/>
            <person name="Luo H."/>
            <person name="Xiang L."/>
            <person name="Li Y."/>
            <person name="Xu Z."/>
            <person name="Ji A."/>
            <person name="Wang L."/>
            <person name="Lu S."/>
            <person name="Hayward A."/>
            <person name="Sun W."/>
            <person name="Li X."/>
            <person name="Schwartz D.C."/>
            <person name="Wang Y."/>
            <person name="Chen S."/>
        </authorList>
    </citation>
    <scope>NUCLEOTIDE SEQUENCE [LARGE SCALE GENOMIC DNA]</scope>
    <source>
        <strain evidence="5 6">ZZ0214-1</strain>
    </source>
</reference>
<dbReference type="GO" id="GO:0033499">
    <property type="term" value="P:galactose catabolic process via UDP-galactose, Leloir pathway"/>
    <property type="evidence" value="ECO:0007669"/>
    <property type="project" value="TreeGrafter"/>
</dbReference>
<evidence type="ECO:0000256" key="2">
    <source>
        <dbReference type="ARBA" id="ARBA00023235"/>
    </source>
</evidence>
<dbReference type="Pfam" id="PF01263">
    <property type="entry name" value="Aldose_epim"/>
    <property type="match status" value="1"/>
</dbReference>
<feature type="chain" id="PRO_5013654734" description="Aldose 1-epimerase" evidence="4">
    <location>
        <begin position="31"/>
        <end position="420"/>
    </location>
</feature>
<dbReference type="Gene3D" id="2.70.98.10">
    <property type="match status" value="1"/>
</dbReference>
<dbReference type="OrthoDB" id="274691at2759"/>
<dbReference type="InterPro" id="IPR011013">
    <property type="entry name" value="Gal_mutarotase_sf_dom"/>
</dbReference>
<dbReference type="Proteomes" id="UP000230002">
    <property type="component" value="Unassembled WGS sequence"/>
</dbReference>
<feature type="signal peptide" evidence="4">
    <location>
        <begin position="1"/>
        <end position="30"/>
    </location>
</feature>
<evidence type="ECO:0000313" key="5">
    <source>
        <dbReference type="EMBL" id="PIL36317.1"/>
    </source>
</evidence>
<protein>
    <recommendedName>
        <fullName evidence="7">Aldose 1-epimerase</fullName>
    </recommendedName>
</protein>
<dbReference type="InterPro" id="IPR014718">
    <property type="entry name" value="GH-type_carb-bd"/>
</dbReference>
<sequence>MVFLHHLSLGLLQAAVAMHMLAAAATAAQASESQAPDWPFDVTTLRAPDGSITAKFVSFGATMTELWVRDREGAARDVVLGYDDNVSLELESACELDAERSRGGGGVLQTKLLTDPAHPVFNPIVGRYANRIKNGTFSIPITKHPQPDGPNVYHIPTNDHDGQDTLHGGIYGWDRRNWTVVARTDTSVTYHHLDAADEGFPGDVEATVTHSVESGGTLRTSVHASATEKTPIMLTQHIYWNLDAFQGGPGSESDTVLAHKLRVDASRVVAVDGDAIPTGELVDVGGTPFDFRETQAIGARWGDTVGLCGGGCQGYDNCWIYDASEEVKPGVSLWSDLSGIRLDVTTDNPAVQVYTGFWLDTPRKVVHGGPGVNYTKWSAVAIEQEGYIDAINTPEWGVDQIYYPGKDYSWESVYKFSTVP</sequence>
<keyword evidence="3" id="KW-0119">Carbohydrate metabolism</keyword>
<dbReference type="PANTHER" id="PTHR10091">
    <property type="entry name" value="ALDOSE-1-EPIMERASE"/>
    <property type="match status" value="1"/>
</dbReference>
<dbReference type="GO" id="GO:0030246">
    <property type="term" value="F:carbohydrate binding"/>
    <property type="evidence" value="ECO:0007669"/>
    <property type="project" value="InterPro"/>
</dbReference>
<evidence type="ECO:0000256" key="4">
    <source>
        <dbReference type="SAM" id="SignalP"/>
    </source>
</evidence>
<accession>A0A2G8SRC5</accession>